<evidence type="ECO:0000256" key="7">
    <source>
        <dbReference type="ARBA" id="ARBA00023136"/>
    </source>
</evidence>
<evidence type="ECO:0000256" key="11">
    <source>
        <dbReference type="ARBA" id="ARBA00023303"/>
    </source>
</evidence>
<name>A0A6J2JC09_BOMMA</name>
<evidence type="ECO:0000313" key="15">
    <source>
        <dbReference type="RefSeq" id="XP_028026039.1"/>
    </source>
</evidence>
<gene>
    <name evidence="15" type="primary">LOC114239830</name>
</gene>
<dbReference type="GO" id="GO:0015276">
    <property type="term" value="F:ligand-gated monoatomic ion channel activity"/>
    <property type="evidence" value="ECO:0007669"/>
    <property type="project" value="InterPro"/>
</dbReference>
<evidence type="ECO:0000256" key="6">
    <source>
        <dbReference type="ARBA" id="ARBA00023065"/>
    </source>
</evidence>
<evidence type="ECO:0000256" key="10">
    <source>
        <dbReference type="ARBA" id="ARBA00023286"/>
    </source>
</evidence>
<protein>
    <submittedName>
        <fullName evidence="15">Uncharacterized protein LOC114239830</fullName>
    </submittedName>
</protein>
<reference evidence="15" key="1">
    <citation type="submission" date="2025-08" db="UniProtKB">
        <authorList>
            <consortium name="RefSeq"/>
        </authorList>
    </citation>
    <scope>IDENTIFICATION</scope>
    <source>
        <tissue evidence="15">Silk gland</tissue>
    </source>
</reference>
<dbReference type="KEGG" id="bman:114239830"/>
<evidence type="ECO:0000256" key="2">
    <source>
        <dbReference type="ARBA" id="ARBA00022448"/>
    </source>
</evidence>
<keyword evidence="8" id="KW-0675">Receptor</keyword>
<evidence type="ECO:0000256" key="12">
    <source>
        <dbReference type="SAM" id="Phobius"/>
    </source>
</evidence>
<keyword evidence="9" id="KW-0325">Glycoprotein</keyword>
<evidence type="ECO:0000256" key="8">
    <source>
        <dbReference type="ARBA" id="ARBA00023170"/>
    </source>
</evidence>
<keyword evidence="14" id="KW-1185">Reference proteome</keyword>
<keyword evidence="3" id="KW-1003">Cell membrane</keyword>
<evidence type="ECO:0000256" key="1">
    <source>
        <dbReference type="ARBA" id="ARBA00004651"/>
    </source>
</evidence>
<keyword evidence="10" id="KW-1071">Ligand-gated ion channel</keyword>
<organism evidence="14 15">
    <name type="scientific">Bombyx mandarina</name>
    <name type="common">Wild silk moth</name>
    <name type="synonym">Wild silkworm</name>
    <dbReference type="NCBI Taxonomy" id="7092"/>
    <lineage>
        <taxon>Eukaryota</taxon>
        <taxon>Metazoa</taxon>
        <taxon>Ecdysozoa</taxon>
        <taxon>Arthropoda</taxon>
        <taxon>Hexapoda</taxon>
        <taxon>Insecta</taxon>
        <taxon>Pterygota</taxon>
        <taxon>Neoptera</taxon>
        <taxon>Endopterygota</taxon>
        <taxon>Lepidoptera</taxon>
        <taxon>Glossata</taxon>
        <taxon>Ditrysia</taxon>
        <taxon>Bombycoidea</taxon>
        <taxon>Bombycidae</taxon>
        <taxon>Bombycinae</taxon>
        <taxon>Bombyx</taxon>
    </lineage>
</organism>
<evidence type="ECO:0000256" key="4">
    <source>
        <dbReference type="ARBA" id="ARBA00022692"/>
    </source>
</evidence>
<keyword evidence="2" id="KW-0813">Transport</keyword>
<dbReference type="OrthoDB" id="7739311at2759"/>
<proteinExistence type="predicted"/>
<dbReference type="Gene3D" id="3.40.190.10">
    <property type="entry name" value="Periplasmic binding protein-like II"/>
    <property type="match status" value="1"/>
</dbReference>
<dbReference type="SUPFAM" id="SSF53850">
    <property type="entry name" value="Periplasmic binding protein-like II"/>
    <property type="match status" value="1"/>
</dbReference>
<dbReference type="PANTHER" id="PTHR42643">
    <property type="entry name" value="IONOTROPIC RECEPTOR 20A-RELATED"/>
    <property type="match status" value="1"/>
</dbReference>
<keyword evidence="7 12" id="KW-0472">Membrane</keyword>
<evidence type="ECO:0000256" key="9">
    <source>
        <dbReference type="ARBA" id="ARBA00023180"/>
    </source>
</evidence>
<sequence>MESKTVKYENFTEMFLKDDDAVINRMAILAAKIAYFNFEWRYVTLVLFTTIQTAAISSFVTNYNKTVALNTGQFKLHYRRHIQQFVIFSDDFSDICNILNMLVTSKYNSNGKIIIICAQDKCDEDQVFKTLMKSVMINVIYLKPSIVYREEPSVYWYRIVRPGKCFSSKPERLDVNINCENNACFKNLFPEKLSNFYGCSLFIATFQQPPFMYLANDTKKISGKDGNLAKLIADVLNASLVIRVPKEHEWGQYKNKNWTGCLGEIFKTRVHFAMCNAPLTSNLYGNFQVSYPYYYMEVVWTAKVPPLVPSWQKILQPFNLPLKFTILSLFLGIILLNMLGKTKIFNNIRRVCNITPPKRNSLFYAWLLFLGLPLEKFSSRKHFKIIILAWIWFSFVIRCAYQVTLVTSLKSITYNYNLRYDSDILKYPFGGMSSIRDYFIEDKDFYENWTSVDMQKAYKLLDEIMEEKTDFVLALNKDTILHHAAEHIGSKRIQVIDNCIVKSPIVLYFRKHSPMTDPIAKIMNAALECGFIQYSYQTNWKRQEHLLNSHYAYNLQPLTLDNFSGCFSLLIIGYGISILYFALEVICHKIDKTNQRIDLLVDQE</sequence>
<feature type="transmembrane region" description="Helical" evidence="12">
    <location>
        <begin position="383"/>
        <end position="401"/>
    </location>
</feature>
<keyword evidence="4 12" id="KW-0812">Transmembrane</keyword>
<feature type="transmembrane region" description="Helical" evidence="12">
    <location>
        <begin position="563"/>
        <end position="583"/>
    </location>
</feature>
<dbReference type="Proteomes" id="UP000504629">
    <property type="component" value="Unplaced"/>
</dbReference>
<dbReference type="PANTHER" id="PTHR42643:SF37">
    <property type="entry name" value="IONOTROPIC RECEPTOR 11A-RELATED"/>
    <property type="match status" value="1"/>
</dbReference>
<evidence type="ECO:0000256" key="5">
    <source>
        <dbReference type="ARBA" id="ARBA00022989"/>
    </source>
</evidence>
<dbReference type="Pfam" id="PF10613">
    <property type="entry name" value="Lig_chan-Glu_bd"/>
    <property type="match status" value="1"/>
</dbReference>
<dbReference type="InterPro" id="IPR052192">
    <property type="entry name" value="Insect_Ionotropic_Sensory_Rcpt"/>
</dbReference>
<dbReference type="InterPro" id="IPR019594">
    <property type="entry name" value="Glu/Gly-bd"/>
</dbReference>
<evidence type="ECO:0000313" key="14">
    <source>
        <dbReference type="Proteomes" id="UP000504629"/>
    </source>
</evidence>
<accession>A0A6J2JC09</accession>
<dbReference type="GO" id="GO:0005886">
    <property type="term" value="C:plasma membrane"/>
    <property type="evidence" value="ECO:0007669"/>
    <property type="project" value="UniProtKB-SubCell"/>
</dbReference>
<keyword evidence="6" id="KW-0406">Ion transport</keyword>
<evidence type="ECO:0000259" key="13">
    <source>
        <dbReference type="Pfam" id="PF10613"/>
    </source>
</evidence>
<keyword evidence="11" id="KW-0407">Ion channel</keyword>
<feature type="domain" description="Ionotropic glutamate receptor L-glutamate and glycine-binding" evidence="13">
    <location>
        <begin position="202"/>
        <end position="296"/>
    </location>
</feature>
<dbReference type="AlphaFoldDB" id="A0A6J2JC09"/>
<keyword evidence="5 12" id="KW-1133">Transmembrane helix</keyword>
<feature type="transmembrane region" description="Helical" evidence="12">
    <location>
        <begin position="320"/>
        <end position="340"/>
    </location>
</feature>
<comment type="subcellular location">
    <subcellularLocation>
        <location evidence="1">Cell membrane</location>
        <topology evidence="1">Multi-pass membrane protein</topology>
    </subcellularLocation>
</comment>
<dbReference type="RefSeq" id="XP_028026039.1">
    <property type="nucleotide sequence ID" value="XM_028170238.1"/>
</dbReference>
<dbReference type="GeneID" id="114239830"/>
<evidence type="ECO:0000256" key="3">
    <source>
        <dbReference type="ARBA" id="ARBA00022475"/>
    </source>
</evidence>